<dbReference type="STRING" id="400092.PKOR_06965"/>
<keyword evidence="2" id="KW-0560">Oxidoreductase</keyword>
<dbReference type="PIRSF" id="PIRSF500136">
    <property type="entry name" value="UDP_ManNAc_DH"/>
    <property type="match status" value="1"/>
</dbReference>
<comment type="similarity">
    <text evidence="1 4">Belongs to the UDP-glucose/GDP-mannose dehydrogenase family.</text>
</comment>
<dbReference type="PANTHER" id="PTHR43491:SF2">
    <property type="entry name" value="UDP-N-ACETYL-D-MANNOSAMINE DEHYDROGENASE"/>
    <property type="match status" value="1"/>
</dbReference>
<dbReference type="NCBIfam" id="TIGR03026">
    <property type="entry name" value="NDP-sugDHase"/>
    <property type="match status" value="1"/>
</dbReference>
<dbReference type="PATRIC" id="fig|400092.3.peg.1549"/>
<dbReference type="RefSeq" id="WP_046309929.1">
    <property type="nucleotide sequence ID" value="NZ_CBCSCY010000001.1"/>
</dbReference>
<protein>
    <submittedName>
        <fullName evidence="7">UDP-N-acetyl-D-galactosamine dehydrogenase</fullName>
    </submittedName>
</protein>
<feature type="domain" description="UDP-glucose/GDP-mannose dehydrogenase C-terminal" evidence="6">
    <location>
        <begin position="320"/>
        <end position="419"/>
    </location>
</feature>
<dbReference type="InterPro" id="IPR036220">
    <property type="entry name" value="UDP-Glc/GDP-Man_DH_C_sf"/>
</dbReference>
<dbReference type="AlphaFoldDB" id="A0A0E3UWQ4"/>
<dbReference type="GO" id="GO:0051287">
    <property type="term" value="F:NAD binding"/>
    <property type="evidence" value="ECO:0007669"/>
    <property type="project" value="InterPro"/>
</dbReference>
<evidence type="ECO:0000259" key="6">
    <source>
        <dbReference type="SMART" id="SM00984"/>
    </source>
</evidence>
<feature type="transmembrane region" description="Helical" evidence="5">
    <location>
        <begin position="12"/>
        <end position="29"/>
    </location>
</feature>
<sequence>MYQEILNKEAKLAVIGLGYVGLPIALAFAKKVKVIGFDINSKRVELMRNNIDPSGELESSEFEGADIEFTDSLDVLREACFFIVAVPTPIDEHAQPDLKPLLSASTTVGKVLKKGDYVVFESTVYPGCTEEDCVPVLERESGLKFGEDFKVGYSPERINPGDKEHTLAKIVKVVSGSDPEAAEEIAQVYELVIDAGVHRASTIKVAEAAKVIENTQRDLNIALMNELSIIFDKMNINTYEVLEAAGTKWNFLRFSPGLVGGHCIGVDPYYLTYKAKALGYDAKVILSGRSTNDNMGAHIANKLVKMMIMRGKNVSQTKVLVMGATFKENVEDIRNSKVVDVIRELRSFNVNVEVVDPYASSEELQHEYGFGLVEEAGKDYDAVVVAVPHKPYLELDENYFKSIMNGSPILVDLKGIFRNKISEIEYKSL</sequence>
<keyword evidence="3" id="KW-0520">NAD</keyword>
<dbReference type="GO" id="GO:0000271">
    <property type="term" value="P:polysaccharide biosynthetic process"/>
    <property type="evidence" value="ECO:0007669"/>
    <property type="project" value="InterPro"/>
</dbReference>
<keyword evidence="8" id="KW-1185">Reference proteome</keyword>
<evidence type="ECO:0000256" key="2">
    <source>
        <dbReference type="ARBA" id="ARBA00023002"/>
    </source>
</evidence>
<dbReference type="Pfam" id="PF00984">
    <property type="entry name" value="UDPG_MGDP_dh"/>
    <property type="match status" value="1"/>
</dbReference>
<dbReference type="GO" id="GO:0016628">
    <property type="term" value="F:oxidoreductase activity, acting on the CH-CH group of donors, NAD or NADP as acceptor"/>
    <property type="evidence" value="ECO:0007669"/>
    <property type="project" value="InterPro"/>
</dbReference>
<evidence type="ECO:0000256" key="1">
    <source>
        <dbReference type="ARBA" id="ARBA00006601"/>
    </source>
</evidence>
<dbReference type="KEGG" id="pko:PKOR_06965"/>
<evidence type="ECO:0000256" key="4">
    <source>
        <dbReference type="PIRNR" id="PIRNR000124"/>
    </source>
</evidence>
<dbReference type="GO" id="GO:0016616">
    <property type="term" value="F:oxidoreductase activity, acting on the CH-OH group of donors, NAD or NADP as acceptor"/>
    <property type="evidence" value="ECO:0007669"/>
    <property type="project" value="InterPro"/>
</dbReference>
<keyword evidence="5" id="KW-0472">Membrane</keyword>
<dbReference type="Pfam" id="PF03720">
    <property type="entry name" value="UDPG_MGDP_dh_C"/>
    <property type="match status" value="1"/>
</dbReference>
<dbReference type="Proteomes" id="UP000033109">
    <property type="component" value="Chromosome"/>
</dbReference>
<keyword evidence="5" id="KW-0812">Transmembrane</keyword>
<evidence type="ECO:0000256" key="5">
    <source>
        <dbReference type="SAM" id="Phobius"/>
    </source>
</evidence>
<dbReference type="Pfam" id="PF03721">
    <property type="entry name" value="UDPG_MGDP_dh_N"/>
    <property type="match status" value="1"/>
</dbReference>
<reference evidence="7 8" key="1">
    <citation type="journal article" date="2015" name="Sci. Rep.">
        <title>Unraveling adaptation of Pontibacter korlensis to radiation and infertility in desert through complete genome and comparative transcriptomic analysis.</title>
        <authorList>
            <person name="Dai J."/>
            <person name="Dai W."/>
            <person name="Qiu C."/>
            <person name="Yang Z."/>
            <person name="Zhang Y."/>
            <person name="Zhou M."/>
            <person name="Zhang L."/>
            <person name="Fang C."/>
            <person name="Gao Q."/>
            <person name="Yang Q."/>
            <person name="Li X."/>
            <person name="Wang Z."/>
            <person name="Wang Z."/>
            <person name="Jia Z."/>
            <person name="Chen X."/>
        </authorList>
    </citation>
    <scope>NUCLEOTIDE SEQUENCE [LARGE SCALE GENOMIC DNA]</scope>
    <source>
        <strain evidence="7 8">X14-1T</strain>
    </source>
</reference>
<dbReference type="SMART" id="SM00984">
    <property type="entry name" value="UDPG_MGDP_dh_C"/>
    <property type="match status" value="1"/>
</dbReference>
<keyword evidence="5" id="KW-1133">Transmembrane helix</keyword>
<dbReference type="PIRSF" id="PIRSF000124">
    <property type="entry name" value="UDPglc_GDPman_dh"/>
    <property type="match status" value="1"/>
</dbReference>
<evidence type="ECO:0000313" key="7">
    <source>
        <dbReference type="EMBL" id="AKD02911.1"/>
    </source>
</evidence>
<dbReference type="SUPFAM" id="SSF48179">
    <property type="entry name" value="6-phosphogluconate dehydrogenase C-terminal domain-like"/>
    <property type="match status" value="1"/>
</dbReference>
<name>A0A0E3UWQ4_9BACT</name>
<dbReference type="Gene3D" id="3.40.50.720">
    <property type="entry name" value="NAD(P)-binding Rossmann-like Domain"/>
    <property type="match status" value="2"/>
</dbReference>
<dbReference type="InterPro" id="IPR014026">
    <property type="entry name" value="UDP-Glc/GDP-Man_DH_dimer"/>
</dbReference>
<dbReference type="InterPro" id="IPR028359">
    <property type="entry name" value="UDP_ManNAc/GlcNAc_DH"/>
</dbReference>
<evidence type="ECO:0000313" key="8">
    <source>
        <dbReference type="Proteomes" id="UP000033109"/>
    </source>
</evidence>
<dbReference type="EMBL" id="CP009621">
    <property type="protein sequence ID" value="AKD02911.1"/>
    <property type="molecule type" value="Genomic_DNA"/>
</dbReference>
<dbReference type="HOGENOM" id="CLU_023810_3_1_10"/>
<dbReference type="SUPFAM" id="SSF52413">
    <property type="entry name" value="UDP-glucose/GDP-mannose dehydrogenase C-terminal domain"/>
    <property type="match status" value="1"/>
</dbReference>
<dbReference type="SUPFAM" id="SSF51735">
    <property type="entry name" value="NAD(P)-binding Rossmann-fold domains"/>
    <property type="match status" value="1"/>
</dbReference>
<dbReference type="InterPro" id="IPR036291">
    <property type="entry name" value="NAD(P)-bd_dom_sf"/>
</dbReference>
<dbReference type="InterPro" id="IPR008927">
    <property type="entry name" value="6-PGluconate_DH-like_C_sf"/>
</dbReference>
<dbReference type="PANTHER" id="PTHR43491">
    <property type="entry name" value="UDP-N-ACETYL-D-MANNOSAMINE DEHYDROGENASE"/>
    <property type="match status" value="1"/>
</dbReference>
<evidence type="ECO:0000256" key="3">
    <source>
        <dbReference type="ARBA" id="ARBA00023027"/>
    </source>
</evidence>
<dbReference type="InterPro" id="IPR001732">
    <property type="entry name" value="UDP-Glc/GDP-Man_DH_N"/>
</dbReference>
<dbReference type="InterPro" id="IPR017476">
    <property type="entry name" value="UDP-Glc/GDP-Man"/>
</dbReference>
<dbReference type="InterPro" id="IPR014027">
    <property type="entry name" value="UDP-Glc/GDP-Man_DH_C"/>
</dbReference>
<organism evidence="7 8">
    <name type="scientific">Pontibacter korlensis</name>
    <dbReference type="NCBI Taxonomy" id="400092"/>
    <lineage>
        <taxon>Bacteria</taxon>
        <taxon>Pseudomonadati</taxon>
        <taxon>Bacteroidota</taxon>
        <taxon>Cytophagia</taxon>
        <taxon>Cytophagales</taxon>
        <taxon>Hymenobacteraceae</taxon>
        <taxon>Pontibacter</taxon>
    </lineage>
</organism>
<dbReference type="OrthoDB" id="9803238at2"/>
<gene>
    <name evidence="7" type="ORF">PKOR_06965</name>
</gene>
<accession>A0A0E3UWQ4</accession>
<proteinExistence type="inferred from homology"/>